<feature type="transmembrane region" description="Helical" evidence="8">
    <location>
        <begin position="61"/>
        <end position="83"/>
    </location>
</feature>
<feature type="transmembrane region" description="Helical" evidence="8">
    <location>
        <begin position="236"/>
        <end position="258"/>
    </location>
</feature>
<dbReference type="InterPro" id="IPR000515">
    <property type="entry name" value="MetI-like"/>
</dbReference>
<evidence type="ECO:0000256" key="6">
    <source>
        <dbReference type="ARBA" id="ARBA00022989"/>
    </source>
</evidence>
<accession>A0ABC9VNI0</accession>
<dbReference type="SUPFAM" id="SSF161098">
    <property type="entry name" value="MetI-like"/>
    <property type="match status" value="1"/>
</dbReference>
<evidence type="ECO:0000256" key="2">
    <source>
        <dbReference type="ARBA" id="ARBA00007069"/>
    </source>
</evidence>
<keyword evidence="6 8" id="KW-1133">Transmembrane helix</keyword>
<keyword evidence="7 8" id="KW-0472">Membrane</keyword>
<evidence type="ECO:0000256" key="8">
    <source>
        <dbReference type="RuleBase" id="RU363032"/>
    </source>
</evidence>
<dbReference type="InterPro" id="IPR035906">
    <property type="entry name" value="MetI-like_sf"/>
</dbReference>
<name>A0ABC9VNI0_LACAM</name>
<reference evidence="11" key="2">
    <citation type="submission" date="2024-01" db="EMBL/GenBank/DDBJ databases">
        <title>Draft genome sequence of Lactobacillus amylovorus strain TKL145.</title>
        <authorList>
            <person name="Tohno M."/>
            <person name="Tanizawa Y."/>
        </authorList>
    </citation>
    <scope>NUCLEOTIDE SEQUENCE [LARGE SCALE GENOMIC DNA]</scope>
    <source>
        <strain evidence="11">TKL145</strain>
    </source>
</reference>
<evidence type="ECO:0000313" key="10">
    <source>
        <dbReference type="EMBL" id="GAA0042602.1"/>
    </source>
</evidence>
<evidence type="ECO:0000256" key="1">
    <source>
        <dbReference type="ARBA" id="ARBA00004651"/>
    </source>
</evidence>
<dbReference type="PROSITE" id="PS50928">
    <property type="entry name" value="ABC_TM1"/>
    <property type="match status" value="1"/>
</dbReference>
<evidence type="ECO:0000313" key="11">
    <source>
        <dbReference type="Proteomes" id="UP001437574"/>
    </source>
</evidence>
<comment type="similarity">
    <text evidence="2">Belongs to the binding-protein-dependent transport system permease family. CysTW subfamily.</text>
</comment>
<evidence type="ECO:0000259" key="9">
    <source>
        <dbReference type="PROSITE" id="PS50928"/>
    </source>
</evidence>
<dbReference type="Proteomes" id="UP001437574">
    <property type="component" value="Unassembled WGS sequence"/>
</dbReference>
<dbReference type="RefSeq" id="WP_013437518.1">
    <property type="nucleotide sequence ID" value="NZ_BAAAAK010000010.1"/>
</dbReference>
<evidence type="ECO:0000256" key="7">
    <source>
        <dbReference type="ARBA" id="ARBA00023136"/>
    </source>
</evidence>
<keyword evidence="4" id="KW-1003">Cell membrane</keyword>
<organism evidence="10 11">
    <name type="scientific">Lactobacillus amylovorus subsp. animalium</name>
    <dbReference type="NCBI Taxonomy" id="3378536"/>
    <lineage>
        <taxon>Bacteria</taxon>
        <taxon>Bacillati</taxon>
        <taxon>Bacillota</taxon>
        <taxon>Bacilli</taxon>
        <taxon>Lactobacillales</taxon>
        <taxon>Lactobacillaceae</taxon>
        <taxon>Lactobacillus</taxon>
    </lineage>
</organism>
<keyword evidence="5 8" id="KW-0812">Transmembrane</keyword>
<dbReference type="Gene3D" id="1.10.3720.10">
    <property type="entry name" value="MetI-like"/>
    <property type="match status" value="1"/>
</dbReference>
<reference evidence="10 11" key="1">
    <citation type="journal article" date="2024" name="Int. J. Syst. Evol. Microbiol.">
        <title>Proposal of Lactobacillus amylovorus subsp. animalis subsp. nov. and an emended description of Lactobacillus amylovorus.</title>
        <authorList>
            <person name="Yamane K."/>
            <person name="Tanizawa Y."/>
            <person name="Kobayashi H."/>
            <person name="Kamizono T."/>
            <person name="Kojima Y."/>
            <person name="Takagi H."/>
            <person name="Tohno M."/>
        </authorList>
    </citation>
    <scope>NUCLEOTIDE SEQUENCE [LARGE SCALE GENOMIC DNA]</scope>
    <source>
        <strain evidence="10 11">TKL145</strain>
    </source>
</reference>
<keyword evidence="3 8" id="KW-0813">Transport</keyword>
<dbReference type="AlphaFoldDB" id="A0ABC9VNI0"/>
<dbReference type="PANTHER" id="PTHR42929">
    <property type="entry name" value="INNER MEMBRANE ABC TRANSPORTER PERMEASE PROTEIN YDCU-RELATED-RELATED"/>
    <property type="match status" value="1"/>
</dbReference>
<protein>
    <submittedName>
        <fullName evidence="10">ABC transporter permease</fullName>
    </submittedName>
</protein>
<dbReference type="CDD" id="cd06261">
    <property type="entry name" value="TM_PBP2"/>
    <property type="match status" value="1"/>
</dbReference>
<sequence>MKTRKALFLIPYLMWIILFVILPILLILWYSFTDSNRSFTLNNYAAFFRNSTFLRMMLNSFWYALLITLITLLISYPAAYFLTKMKNQQLWLLLIILPTWINLLLKAYAFIGILGNNGLVNKFLQLFGIGPVNILFTDFAFIFVATYIEIPFMILPIFNAIKEIDPAVIQASEDLGASRWQTFTYVLWPLSRPGVESGVQAIFIPSLSLFMLTRLIGGNRVITLGTAIEEYFMTTMNWNMGATIGVILIVLMVIAMLITSRKARRKKVDL</sequence>
<feature type="domain" description="ABC transmembrane type-1" evidence="9">
    <location>
        <begin position="57"/>
        <end position="259"/>
    </location>
</feature>
<evidence type="ECO:0000256" key="3">
    <source>
        <dbReference type="ARBA" id="ARBA00022448"/>
    </source>
</evidence>
<dbReference type="PANTHER" id="PTHR42929:SF1">
    <property type="entry name" value="INNER MEMBRANE ABC TRANSPORTER PERMEASE PROTEIN YDCU-RELATED"/>
    <property type="match status" value="1"/>
</dbReference>
<dbReference type="GO" id="GO:0005886">
    <property type="term" value="C:plasma membrane"/>
    <property type="evidence" value="ECO:0007669"/>
    <property type="project" value="UniProtKB-SubCell"/>
</dbReference>
<comment type="subcellular location">
    <subcellularLocation>
        <location evidence="1 8">Cell membrane</location>
        <topology evidence="1 8">Multi-pass membrane protein</topology>
    </subcellularLocation>
</comment>
<feature type="transmembrane region" description="Helical" evidence="8">
    <location>
        <begin position="198"/>
        <end position="216"/>
    </location>
</feature>
<dbReference type="Pfam" id="PF00528">
    <property type="entry name" value="BPD_transp_1"/>
    <property type="match status" value="1"/>
</dbReference>
<proteinExistence type="inferred from homology"/>
<evidence type="ECO:0000256" key="5">
    <source>
        <dbReference type="ARBA" id="ARBA00022692"/>
    </source>
</evidence>
<dbReference type="EMBL" id="BAAAAK010000010">
    <property type="protein sequence ID" value="GAA0042602.1"/>
    <property type="molecule type" value="Genomic_DNA"/>
</dbReference>
<gene>
    <name evidence="10" type="ORF">LATKL145_10120</name>
</gene>
<comment type="caution">
    <text evidence="10">The sequence shown here is derived from an EMBL/GenBank/DDBJ whole genome shotgun (WGS) entry which is preliminary data.</text>
</comment>
<evidence type="ECO:0000256" key="4">
    <source>
        <dbReference type="ARBA" id="ARBA00022475"/>
    </source>
</evidence>
<feature type="transmembrane region" description="Helical" evidence="8">
    <location>
        <begin position="90"/>
        <end position="111"/>
    </location>
</feature>
<feature type="transmembrane region" description="Helical" evidence="8">
    <location>
        <begin position="12"/>
        <end position="32"/>
    </location>
</feature>
<dbReference type="GeneID" id="66523518"/>